<dbReference type="SUPFAM" id="SSF69179">
    <property type="entry name" value="Integrin domains"/>
    <property type="match status" value="2"/>
</dbReference>
<dbReference type="InterPro" id="IPR048285">
    <property type="entry name" value="Integrin_alpha_Ig-like_2"/>
</dbReference>
<evidence type="ECO:0000256" key="4">
    <source>
        <dbReference type="ARBA" id="ARBA00022729"/>
    </source>
</evidence>
<protein>
    <recommendedName>
        <fullName evidence="14">Integrin alpha second immunoglobulin-like domain-containing protein</fullName>
    </recommendedName>
</protein>
<dbReference type="GO" id="GO:0007229">
    <property type="term" value="P:integrin-mediated signaling pathway"/>
    <property type="evidence" value="ECO:0007669"/>
    <property type="project" value="UniProtKB-KW"/>
</dbReference>
<feature type="repeat" description="FG-GAP" evidence="12">
    <location>
        <begin position="415"/>
        <end position="476"/>
    </location>
</feature>
<dbReference type="GO" id="GO:0007157">
    <property type="term" value="P:heterophilic cell-cell adhesion via plasma membrane cell adhesion molecules"/>
    <property type="evidence" value="ECO:0007669"/>
    <property type="project" value="UniProtKB-ARBA"/>
</dbReference>
<feature type="signal peptide" evidence="13">
    <location>
        <begin position="1"/>
        <end position="21"/>
    </location>
</feature>
<dbReference type="Gene3D" id="1.20.5.930">
    <property type="entry name" value="Bicelle-embedded integrin alpha(iib) transmembrane segment"/>
    <property type="match status" value="2"/>
</dbReference>
<dbReference type="GeneID" id="105268139"/>
<comment type="subcellular location">
    <subcellularLocation>
        <location evidence="1 13">Membrane</location>
        <topology evidence="1 13">Single-pass type I membrane protein</topology>
    </subcellularLocation>
</comment>
<sequence length="2069" mass="229862">MRNCILNTAIVLLIFCDKIGAFNLNTKNTVVFSDPNPGSHSRGSYFGYAVAIYGSNSDPLVIVGAPRANVSRLSGIREPGAVYWCRLSGQCREWPIDNSRNGELHGIQGINQMIDESWIGATISVENKPQPRVVVCAPRWKNILWGSAFMNGICYYAIASSSEAFQRPVQKFITELTYPRRQVTENTNYNYFAMGQLGFSIHQFSDEPIWDAMVGAPGCYAWTGTPVMISENKPGRLSSLISEKFDDNTQLTGYSVTSGFYFDDETRWYVAAAPQTSDLKGKIEIFQYDGNHAFRGVRIVKGMQNEEYFGASVTSCDVDNDRRDDLIVGAPSWSDKGDEGRIYIISARRNVNVFERSWIDGKFEGARFGSSVVCLGDLDRDGYGDVAVGAPYEDKSGAVYIFNGGRYGLSRVPSQKILGKDFGRLSGFGLSISEPRDVDGNGYPDVAVGAYRSGHAVLFRAQPVVQVKISLSYVNSARLNSNTTDFSVRFCGYYEGYRVPQTLRVMRIFRVDEVLRRGVLDLPPTDNGTYEIEGLLHYGREICTDVPIILQEGTKTEPIDISVSLSLINEAVIINKFRSKIDATVRLPFDVDCGSDDICISNLTSEVTTSLGPGNNYILGGEKTIKITIDVRNNGEPAYDTQVHVLLPDFLSLASISFDCEEKHLINRSIEVICDIGNPLRSQNSLTLDLAMSQVEIESELFSESIQVPIYLTTQSTNINQRGSNNLFINLVVDASVDITGRAEESIYSYINSSEGEKLDRIRFSHIYNVKKLGLTAIEQAALTVLVPTHLRNSRSEIIEIARINASSLTFFDSTSRENNDYVCKTERIENDKKIIEKNLNATEIVSSRNRTLLLNCENSEIICVNVTCLMDVPRESVNPNSAIGELKLTIDFLLKNVPDEFMISKDIIYFASNASVRVTHPSRGGEVSGMRRNSVIVGTTFLETLSAAQVSIWIIVVSVLIGILLLALLIFALIKLGFFKRKQKEELEALKADSDIFLDTTSFRPTLASASSLFLLNSSFFYHLIPRMSQYLVNYLQFFGTILTISCGGGGYNLDVKGSVLFSDPRGRSHNRGSYFGFTVALYPSPSDALVIVGAPRANVSRLPGIREPGAVYYCYLSGTCKEWILHKSTNGEVKGLNYVNQRLDGAWIGGTISVANDVHPEVVICAPRWTNVIRDIYYMNGICYYTIANSTRAFERPVDSIINVFAGRDYQVATDSRGVPYHLWGMSMLGFSLHEFRDLDRRHHFMCGTPGYYASRGNALLFSRNGKKTETILPPMIDIPRARRIGYSTTSGFYFDAKRKDRWYVVSALDRLSLAAAVLIFHFQGNRSVYDGLTVGGNDVGELFGASLTSCDVDNDRRDDLIVGAPTWSDNVDEGRIYIFSARRNSIGFERRWIDGKFEGAQFGSSVVCLGDLDRDGYGDVAVGAPYEDKSGAVYIFNGGRYGLSRVPSQKILGKDFGRLSGFGLSISEPRDVDGNGYPDVAVGAYRSGHAVLFRAQPVVEVNISLSSVDSARLNRTTTNFSIKFCGYYDGYMVPTALRVVRIFRIDEAYQRARLATHANVNGTYQLEDVLYYRKVLCTEIPIVMDGGTKTEPLDISVSLKLLNNEPLVGFCRRCPRINQKRSIIEKSLRLNFELDCGPDNVCHSNLTLGVSTSLGESNEYILGNRNIVDISIDIRNYGEPGYDTRVRVLLPEFIVLTRVPSSASYQCIEEPVLNGSVQVICELGNPFRVQTTLKLELDMSQLTTESQFYADSIDVPISLTTQSRNDNDQNATDNLIIHLVVDSALNITGQAKDNVYSYFSTSEENKLEIIQFDHIYGVQKLGITPIQQAILIVLVPTHLRKSKNEIVEIARINATTVKFFDSINRNDNDYVCQIERVEEKGKKIMERDSNILTQSLNVTLKNRALFLTCENVAIDCVNVTCLIDVPKESVNPSVIAEFKLTIDLLLKDVTDDFTTSKDIIYFVSNGSAMITHPSRAGEKSGMRRNSTLVSTQFLGTPVSAPVASWVIAVSVLVGILLLALLIFVLIKLGFFKRKQKEALDALKADSDNKEGICIETTSSKECLDQD</sequence>
<evidence type="ECO:0000256" key="6">
    <source>
        <dbReference type="ARBA" id="ARBA00022889"/>
    </source>
</evidence>
<feature type="domain" description="Integrin alpha second immunoglobulin-like" evidence="14">
    <location>
        <begin position="1639"/>
        <end position="1773"/>
    </location>
</feature>
<evidence type="ECO:0000313" key="15">
    <source>
        <dbReference type="Proteomes" id="UP000694866"/>
    </source>
</evidence>
<dbReference type="GO" id="GO:0009897">
    <property type="term" value="C:external side of plasma membrane"/>
    <property type="evidence" value="ECO:0007669"/>
    <property type="project" value="TreeGrafter"/>
</dbReference>
<gene>
    <name evidence="16" type="primary">LOC105268139</name>
</gene>
<feature type="chain" id="PRO_5040544688" description="Integrin alpha second immunoglobulin-like domain-containing protein" evidence="13">
    <location>
        <begin position="22"/>
        <end position="2069"/>
    </location>
</feature>
<keyword evidence="11" id="KW-0325">Glycoprotein</keyword>
<dbReference type="SUPFAM" id="SSF69318">
    <property type="entry name" value="Integrin alpha N-terminal domain"/>
    <property type="match status" value="2"/>
</dbReference>
<feature type="repeat" description="FG-GAP" evidence="12">
    <location>
        <begin position="33"/>
        <end position="94"/>
    </location>
</feature>
<dbReference type="Gene3D" id="2.60.40.1460">
    <property type="entry name" value="Integrin domains. Chain A, domain 2"/>
    <property type="match status" value="2"/>
</dbReference>
<dbReference type="PROSITE" id="PS51470">
    <property type="entry name" value="FG_GAP"/>
    <property type="match status" value="8"/>
</dbReference>
<evidence type="ECO:0000256" key="13">
    <source>
        <dbReference type="RuleBase" id="RU003762"/>
    </source>
</evidence>
<evidence type="ECO:0000256" key="10">
    <source>
        <dbReference type="ARBA" id="ARBA00023170"/>
    </source>
</evidence>
<keyword evidence="6 13" id="KW-0130">Cell adhesion</keyword>
<dbReference type="GO" id="GO:0007160">
    <property type="term" value="P:cell-matrix adhesion"/>
    <property type="evidence" value="ECO:0007669"/>
    <property type="project" value="TreeGrafter"/>
</dbReference>
<keyword evidence="3 13" id="KW-0812">Transmembrane</keyword>
<dbReference type="InterPro" id="IPR032695">
    <property type="entry name" value="Integrin_dom_sf"/>
</dbReference>
<reference evidence="16" key="1">
    <citation type="submission" date="2025-08" db="UniProtKB">
        <authorList>
            <consortium name="RefSeq"/>
        </authorList>
    </citation>
    <scope>IDENTIFICATION</scope>
    <source>
        <strain evidence="16">USDA-PBARC FA_bdor</strain>
        <tissue evidence="16">Whole organism</tissue>
    </source>
</reference>
<dbReference type="OrthoDB" id="5573735at2759"/>
<keyword evidence="7 13" id="KW-1133">Transmembrane helix</keyword>
<accession>A0A9R1TAB9</accession>
<evidence type="ECO:0000256" key="2">
    <source>
        <dbReference type="ARBA" id="ARBA00008054"/>
    </source>
</evidence>
<comment type="caution">
    <text evidence="13">Lacks conserved residue(s) required for the propagation of feature annotation.</text>
</comment>
<dbReference type="InterPro" id="IPR013517">
    <property type="entry name" value="FG-GAP"/>
</dbReference>
<dbReference type="PANTHER" id="PTHR23220">
    <property type="entry name" value="INTEGRIN ALPHA"/>
    <property type="match status" value="1"/>
</dbReference>
<keyword evidence="15" id="KW-1185">Reference proteome</keyword>
<dbReference type="Pfam" id="PF00357">
    <property type="entry name" value="Integrin_alpha"/>
    <property type="match status" value="2"/>
</dbReference>
<evidence type="ECO:0000256" key="7">
    <source>
        <dbReference type="ARBA" id="ARBA00022989"/>
    </source>
</evidence>
<dbReference type="RefSeq" id="XP_011305740.1">
    <property type="nucleotide sequence ID" value="XM_011307438.1"/>
</dbReference>
<dbReference type="GO" id="GO:0005178">
    <property type="term" value="F:integrin binding"/>
    <property type="evidence" value="ECO:0007669"/>
    <property type="project" value="TreeGrafter"/>
</dbReference>
<feature type="repeat" description="FG-GAP" evidence="12">
    <location>
        <begin position="1333"/>
        <end position="1387"/>
    </location>
</feature>
<dbReference type="Proteomes" id="UP000694866">
    <property type="component" value="Unplaced"/>
</dbReference>
<dbReference type="FunFam" id="1.20.5.930:FF:000005">
    <property type="entry name" value="Integrin, alpha 10"/>
    <property type="match status" value="1"/>
</dbReference>
<keyword evidence="9 13" id="KW-0472">Membrane</keyword>
<comment type="similarity">
    <text evidence="2 13">Belongs to the integrin alpha chain family.</text>
</comment>
<evidence type="ECO:0000256" key="11">
    <source>
        <dbReference type="ARBA" id="ARBA00023180"/>
    </source>
</evidence>
<keyword evidence="8 13" id="KW-0401">Integrin</keyword>
<feature type="transmembrane region" description="Helical" evidence="13">
    <location>
        <begin position="951"/>
        <end position="975"/>
    </location>
</feature>
<dbReference type="InterPro" id="IPR013519">
    <property type="entry name" value="Int_alpha_beta-p"/>
</dbReference>
<dbReference type="Pfam" id="PF01839">
    <property type="entry name" value="FG-GAP"/>
    <property type="match status" value="4"/>
</dbReference>
<feature type="transmembrane region" description="Helical" evidence="13">
    <location>
        <begin position="1032"/>
        <end position="1055"/>
    </location>
</feature>
<dbReference type="GO" id="GO:0008305">
    <property type="term" value="C:integrin complex"/>
    <property type="evidence" value="ECO:0007669"/>
    <property type="project" value="InterPro"/>
</dbReference>
<dbReference type="KEGG" id="fas:105268139"/>
<dbReference type="GO" id="GO:0033627">
    <property type="term" value="P:cell adhesion mediated by integrin"/>
    <property type="evidence" value="ECO:0007669"/>
    <property type="project" value="TreeGrafter"/>
</dbReference>
<evidence type="ECO:0000256" key="12">
    <source>
        <dbReference type="PROSITE-ProRule" id="PRU00803"/>
    </source>
</evidence>
<dbReference type="Gene3D" id="2.130.10.130">
    <property type="entry name" value="Integrin alpha, N-terminal"/>
    <property type="match status" value="2"/>
</dbReference>
<evidence type="ECO:0000256" key="9">
    <source>
        <dbReference type="ARBA" id="ARBA00023136"/>
    </source>
</evidence>
<evidence type="ECO:0000256" key="1">
    <source>
        <dbReference type="ARBA" id="ARBA00004479"/>
    </source>
</evidence>
<evidence type="ECO:0000313" key="16">
    <source>
        <dbReference type="RefSeq" id="XP_011305740.1"/>
    </source>
</evidence>
<dbReference type="PANTHER" id="PTHR23220:SF83">
    <property type="entry name" value="INTEGRIN ALPHA-PS3-RELATED"/>
    <property type="match status" value="1"/>
</dbReference>
<feature type="repeat" description="FG-GAP" evidence="12">
    <location>
        <begin position="352"/>
        <end position="411"/>
    </location>
</feature>
<organism evidence="15 16">
    <name type="scientific">Fopius arisanus</name>
    <dbReference type="NCBI Taxonomy" id="64838"/>
    <lineage>
        <taxon>Eukaryota</taxon>
        <taxon>Metazoa</taxon>
        <taxon>Ecdysozoa</taxon>
        <taxon>Arthropoda</taxon>
        <taxon>Hexapoda</taxon>
        <taxon>Insecta</taxon>
        <taxon>Pterygota</taxon>
        <taxon>Neoptera</taxon>
        <taxon>Endopterygota</taxon>
        <taxon>Hymenoptera</taxon>
        <taxon>Apocrita</taxon>
        <taxon>Ichneumonoidea</taxon>
        <taxon>Braconidae</taxon>
        <taxon>Opiinae</taxon>
        <taxon>Fopius</taxon>
    </lineage>
</organism>
<feature type="repeat" description="FG-GAP" evidence="12">
    <location>
        <begin position="1389"/>
        <end position="1448"/>
    </location>
</feature>
<evidence type="ECO:0000256" key="3">
    <source>
        <dbReference type="ARBA" id="ARBA00022692"/>
    </source>
</evidence>
<feature type="repeat" description="FG-GAP" evidence="12">
    <location>
        <begin position="1064"/>
        <end position="1125"/>
    </location>
</feature>
<evidence type="ECO:0000256" key="5">
    <source>
        <dbReference type="ARBA" id="ARBA00022737"/>
    </source>
</evidence>
<dbReference type="Gene3D" id="2.60.40.1510">
    <property type="entry name" value="ntegrin, alpha v. Chain A, domain 3"/>
    <property type="match status" value="2"/>
</dbReference>
<keyword evidence="5" id="KW-0677">Repeat</keyword>
<proteinExistence type="inferred from homology"/>
<keyword evidence="10 13" id="KW-0675">Receptor</keyword>
<dbReference type="Pfam" id="PF20805">
    <property type="entry name" value="Integrin_A_Ig_2"/>
    <property type="match status" value="2"/>
</dbReference>
<evidence type="ECO:0000256" key="8">
    <source>
        <dbReference type="ARBA" id="ARBA00023037"/>
    </source>
</evidence>
<feature type="transmembrane region" description="Helical" evidence="13">
    <location>
        <begin position="2005"/>
        <end position="2029"/>
    </location>
</feature>
<dbReference type="InterPro" id="IPR028994">
    <property type="entry name" value="Integrin_alpha_N"/>
</dbReference>
<feature type="domain" description="Integrin alpha second immunoglobulin-like" evidence="14">
    <location>
        <begin position="593"/>
        <end position="720"/>
    </location>
</feature>
<keyword evidence="4 13" id="KW-0732">Signal</keyword>
<name>A0A9R1TAB9_9HYME</name>
<dbReference type="SMART" id="SM00191">
    <property type="entry name" value="Int_alpha"/>
    <property type="match status" value="9"/>
</dbReference>
<dbReference type="InterPro" id="IPR000413">
    <property type="entry name" value="Integrin_alpha"/>
</dbReference>
<feature type="repeat" description="FG-GAP" evidence="12">
    <location>
        <begin position="1452"/>
        <end position="1513"/>
    </location>
</feature>
<dbReference type="InterPro" id="IPR018184">
    <property type="entry name" value="Integrin_alpha_C_CS"/>
</dbReference>
<dbReference type="PRINTS" id="PR01185">
    <property type="entry name" value="INTEGRINA"/>
</dbReference>
<evidence type="ECO:0000259" key="14">
    <source>
        <dbReference type="Pfam" id="PF20805"/>
    </source>
</evidence>
<feature type="repeat" description="FG-GAP" evidence="12">
    <location>
        <begin position="295"/>
        <end position="350"/>
    </location>
</feature>